<protein>
    <recommendedName>
        <fullName evidence="6">Transmembrane protein</fullName>
    </recommendedName>
</protein>
<organism evidence="4 5">
    <name type="scientific">Trichoplax adhaerens</name>
    <name type="common">Trichoplax reptans</name>
    <dbReference type="NCBI Taxonomy" id="10228"/>
    <lineage>
        <taxon>Eukaryota</taxon>
        <taxon>Metazoa</taxon>
        <taxon>Placozoa</taxon>
        <taxon>Uniplacotomia</taxon>
        <taxon>Trichoplacea</taxon>
        <taxon>Trichoplacidae</taxon>
        <taxon>Trichoplax</taxon>
    </lineage>
</organism>
<feature type="signal peptide" evidence="3">
    <location>
        <begin position="1"/>
        <end position="24"/>
    </location>
</feature>
<dbReference type="InParanoid" id="B3S638"/>
<proteinExistence type="predicted"/>
<evidence type="ECO:0000313" key="4">
    <source>
        <dbReference type="EMBL" id="EDV21692.1"/>
    </source>
</evidence>
<dbReference type="GeneID" id="6756914"/>
<keyword evidence="2" id="KW-0472">Membrane</keyword>
<keyword evidence="2" id="KW-1133">Transmembrane helix</keyword>
<feature type="transmembrane region" description="Helical" evidence="2">
    <location>
        <begin position="92"/>
        <end position="110"/>
    </location>
</feature>
<evidence type="ECO:0008006" key="6">
    <source>
        <dbReference type="Google" id="ProtNLM"/>
    </source>
</evidence>
<dbReference type="KEGG" id="tad:TRIADDRAFT_59664"/>
<accession>B3S638</accession>
<dbReference type="HOGENOM" id="CLU_1733831_0_0_1"/>
<evidence type="ECO:0000256" key="3">
    <source>
        <dbReference type="SAM" id="SignalP"/>
    </source>
</evidence>
<keyword evidence="2" id="KW-0812">Transmembrane</keyword>
<name>B3S638_TRIAD</name>
<evidence type="ECO:0000256" key="2">
    <source>
        <dbReference type="SAM" id="Phobius"/>
    </source>
</evidence>
<gene>
    <name evidence="4" type="ORF">TRIADDRAFT_59664</name>
</gene>
<reference evidence="4 5" key="1">
    <citation type="journal article" date="2008" name="Nature">
        <title>The Trichoplax genome and the nature of placozoans.</title>
        <authorList>
            <person name="Srivastava M."/>
            <person name="Begovic E."/>
            <person name="Chapman J."/>
            <person name="Putnam N.H."/>
            <person name="Hellsten U."/>
            <person name="Kawashima T."/>
            <person name="Kuo A."/>
            <person name="Mitros T."/>
            <person name="Salamov A."/>
            <person name="Carpenter M.L."/>
            <person name="Signorovitch A.Y."/>
            <person name="Moreno M.A."/>
            <person name="Kamm K."/>
            <person name="Grimwood J."/>
            <person name="Schmutz J."/>
            <person name="Shapiro H."/>
            <person name="Grigoriev I.V."/>
            <person name="Buss L.W."/>
            <person name="Schierwater B."/>
            <person name="Dellaporta S.L."/>
            <person name="Rokhsar D.S."/>
        </authorList>
    </citation>
    <scope>NUCLEOTIDE SEQUENCE [LARGE SCALE GENOMIC DNA]</scope>
    <source>
        <strain evidence="4 5">Grell-BS-1999</strain>
    </source>
</reference>
<feature type="chain" id="PRO_5002798522" description="Transmembrane protein" evidence="3">
    <location>
        <begin position="25"/>
        <end position="151"/>
    </location>
</feature>
<evidence type="ECO:0000256" key="1">
    <source>
        <dbReference type="SAM" id="MobiDB-lite"/>
    </source>
</evidence>
<keyword evidence="5" id="KW-1185">Reference proteome</keyword>
<dbReference type="CTD" id="6756914"/>
<sequence length="151" mass="17419">MAPDQKILSIFFVLLTCFILLVNSKPAVENERIKPNHSANQSFEITNTNSSGNNPTPFNQKQSSRRYRQNDPIFKFQFSNLWGNDNTAKSRFPLICFFLLMILALAFSIFRNRLLVADFISEVRSRGIRHYLSQNTGYTRLDSSVHLQKAI</sequence>
<feature type="region of interest" description="Disordered" evidence="1">
    <location>
        <begin position="42"/>
        <end position="64"/>
    </location>
</feature>
<evidence type="ECO:0000313" key="5">
    <source>
        <dbReference type="Proteomes" id="UP000009022"/>
    </source>
</evidence>
<dbReference type="RefSeq" id="XP_002115840.1">
    <property type="nucleotide sequence ID" value="XM_002115804.1"/>
</dbReference>
<feature type="compositionally biased region" description="Low complexity" evidence="1">
    <location>
        <begin position="46"/>
        <end position="59"/>
    </location>
</feature>
<dbReference type="Proteomes" id="UP000009022">
    <property type="component" value="Unassembled WGS sequence"/>
</dbReference>
<dbReference type="AlphaFoldDB" id="B3S638"/>
<dbReference type="EMBL" id="DS985252">
    <property type="protein sequence ID" value="EDV21692.1"/>
    <property type="molecule type" value="Genomic_DNA"/>
</dbReference>
<keyword evidence="3" id="KW-0732">Signal</keyword>